<dbReference type="EMBL" id="HADZ01016293">
    <property type="protein sequence ID" value="SBP80234.1"/>
    <property type="molecule type" value="Transcribed_RNA"/>
</dbReference>
<evidence type="ECO:0000313" key="1">
    <source>
        <dbReference type="EMBL" id="SBP80234.1"/>
    </source>
</evidence>
<feature type="non-terminal residue" evidence="1">
    <location>
        <position position="1"/>
    </location>
</feature>
<organism evidence="1">
    <name type="scientific">Nothobranchius kadleci</name>
    <name type="common">African annual killifish</name>
    <dbReference type="NCBI Taxonomy" id="1051664"/>
    <lineage>
        <taxon>Eukaryota</taxon>
        <taxon>Metazoa</taxon>
        <taxon>Chordata</taxon>
        <taxon>Craniata</taxon>
        <taxon>Vertebrata</taxon>
        <taxon>Euteleostomi</taxon>
        <taxon>Actinopterygii</taxon>
        <taxon>Neopterygii</taxon>
        <taxon>Teleostei</taxon>
        <taxon>Neoteleostei</taxon>
        <taxon>Acanthomorphata</taxon>
        <taxon>Ovalentaria</taxon>
        <taxon>Atherinomorphae</taxon>
        <taxon>Cyprinodontiformes</taxon>
        <taxon>Nothobranchiidae</taxon>
        <taxon>Nothobranchius</taxon>
    </lineage>
</organism>
<name>A0A1A8CKH8_NOTKA</name>
<reference evidence="1" key="1">
    <citation type="submission" date="2016-05" db="EMBL/GenBank/DDBJ databases">
        <authorList>
            <person name="Lavstsen T."/>
            <person name="Jespersen J.S."/>
        </authorList>
    </citation>
    <scope>NUCLEOTIDE SEQUENCE</scope>
    <source>
        <tissue evidence="1">Brain</tissue>
    </source>
</reference>
<sequence>TQTFYFFPQLFKTFGGLQQRAVLQLCFHSEERTSHSLLSKPLLTRGEIAHTIWGLEELTRGLESAWREAGHLPQPLHQ</sequence>
<accession>A0A1A8CKH8</accession>
<proteinExistence type="predicted"/>
<gene>
    <name evidence="1" type="primary">Nfu_g_1_013779</name>
</gene>
<reference evidence="1" key="2">
    <citation type="submission" date="2016-06" db="EMBL/GenBank/DDBJ databases">
        <title>The genome of a short-lived fish provides insights into sex chromosome evolution and the genetic control of aging.</title>
        <authorList>
            <person name="Reichwald K."/>
            <person name="Felder M."/>
            <person name="Petzold A."/>
            <person name="Koch P."/>
            <person name="Groth M."/>
            <person name="Platzer M."/>
        </authorList>
    </citation>
    <scope>NUCLEOTIDE SEQUENCE</scope>
    <source>
        <tissue evidence="1">Brain</tissue>
    </source>
</reference>
<protein>
    <submittedName>
        <fullName evidence="1">Uncharacterized protein</fullName>
    </submittedName>
</protein>
<dbReference type="AlphaFoldDB" id="A0A1A8CKH8"/>